<evidence type="ECO:0000313" key="2">
    <source>
        <dbReference type="Proteomes" id="UP000828390"/>
    </source>
</evidence>
<reference evidence="1" key="1">
    <citation type="journal article" date="2019" name="bioRxiv">
        <title>The Genome of the Zebra Mussel, Dreissena polymorpha: A Resource for Invasive Species Research.</title>
        <authorList>
            <person name="McCartney M.A."/>
            <person name="Auch B."/>
            <person name="Kono T."/>
            <person name="Mallez S."/>
            <person name="Zhang Y."/>
            <person name="Obille A."/>
            <person name="Becker A."/>
            <person name="Abrahante J.E."/>
            <person name="Garbe J."/>
            <person name="Badalamenti J.P."/>
            <person name="Herman A."/>
            <person name="Mangelson H."/>
            <person name="Liachko I."/>
            <person name="Sullivan S."/>
            <person name="Sone E.D."/>
            <person name="Koren S."/>
            <person name="Silverstein K.A.T."/>
            <person name="Beckman K.B."/>
            <person name="Gohl D.M."/>
        </authorList>
    </citation>
    <scope>NUCLEOTIDE SEQUENCE</scope>
    <source>
        <strain evidence="1">Duluth1</strain>
        <tissue evidence="1">Whole animal</tissue>
    </source>
</reference>
<dbReference type="AlphaFoldDB" id="A0A9D4G5U4"/>
<accession>A0A9D4G5U4</accession>
<proteinExistence type="predicted"/>
<dbReference type="EMBL" id="JAIWYP010000006">
    <property type="protein sequence ID" value="KAH3809115.1"/>
    <property type="molecule type" value="Genomic_DNA"/>
</dbReference>
<name>A0A9D4G5U4_DREPO</name>
<evidence type="ECO:0000313" key="1">
    <source>
        <dbReference type="EMBL" id="KAH3809115.1"/>
    </source>
</evidence>
<reference evidence="1" key="2">
    <citation type="submission" date="2020-11" db="EMBL/GenBank/DDBJ databases">
        <authorList>
            <person name="McCartney M.A."/>
            <person name="Auch B."/>
            <person name="Kono T."/>
            <person name="Mallez S."/>
            <person name="Becker A."/>
            <person name="Gohl D.M."/>
            <person name="Silverstein K.A.T."/>
            <person name="Koren S."/>
            <person name="Bechman K.B."/>
            <person name="Herman A."/>
            <person name="Abrahante J.E."/>
            <person name="Garbe J."/>
        </authorList>
    </citation>
    <scope>NUCLEOTIDE SEQUENCE</scope>
    <source>
        <strain evidence="1">Duluth1</strain>
        <tissue evidence="1">Whole animal</tissue>
    </source>
</reference>
<comment type="caution">
    <text evidence="1">The sequence shown here is derived from an EMBL/GenBank/DDBJ whole genome shotgun (WGS) entry which is preliminary data.</text>
</comment>
<keyword evidence="2" id="KW-1185">Reference proteome</keyword>
<gene>
    <name evidence="1" type="ORF">DPMN_137478</name>
</gene>
<sequence>MLEQPALHLCTVISPHQVLAFHLCLKDVPHLHGHVSGIGEMTSYLEFANTPVLAYFD</sequence>
<dbReference type="Proteomes" id="UP000828390">
    <property type="component" value="Unassembled WGS sequence"/>
</dbReference>
<organism evidence="1 2">
    <name type="scientific">Dreissena polymorpha</name>
    <name type="common">Zebra mussel</name>
    <name type="synonym">Mytilus polymorpha</name>
    <dbReference type="NCBI Taxonomy" id="45954"/>
    <lineage>
        <taxon>Eukaryota</taxon>
        <taxon>Metazoa</taxon>
        <taxon>Spiralia</taxon>
        <taxon>Lophotrochozoa</taxon>
        <taxon>Mollusca</taxon>
        <taxon>Bivalvia</taxon>
        <taxon>Autobranchia</taxon>
        <taxon>Heteroconchia</taxon>
        <taxon>Euheterodonta</taxon>
        <taxon>Imparidentia</taxon>
        <taxon>Neoheterodontei</taxon>
        <taxon>Myida</taxon>
        <taxon>Dreissenoidea</taxon>
        <taxon>Dreissenidae</taxon>
        <taxon>Dreissena</taxon>
    </lineage>
</organism>
<protein>
    <submittedName>
        <fullName evidence="1">Uncharacterized protein</fullName>
    </submittedName>
</protein>